<dbReference type="Pfam" id="PF03745">
    <property type="entry name" value="DUF309"/>
    <property type="match status" value="1"/>
</dbReference>
<name>A0ABW0THB4_9BACL</name>
<dbReference type="SUPFAM" id="SSF140663">
    <property type="entry name" value="TTHA0068-like"/>
    <property type="match status" value="1"/>
</dbReference>
<comment type="caution">
    <text evidence="1">The sequence shown here is derived from an EMBL/GenBank/DDBJ whole genome shotgun (WGS) entry which is preliminary data.</text>
</comment>
<dbReference type="RefSeq" id="WP_381431482.1">
    <property type="nucleotide sequence ID" value="NZ_JBHSNO010000005.1"/>
</dbReference>
<proteinExistence type="predicted"/>
<accession>A0ABW0THB4</accession>
<keyword evidence="2" id="KW-1185">Reference proteome</keyword>
<gene>
    <name evidence="1" type="ORF">ACFPRA_05330</name>
</gene>
<dbReference type="InterPro" id="IPR005500">
    <property type="entry name" value="DUF309"/>
</dbReference>
<sequence>MHPYQHPLFVNFMVYFNQNQDYFECHEVLEEYWKSLPNGNKEHPLTAYILLATGMYHWRRGNTTGAFRTIRKALNKFQLTGQQSSLYAQEIDLVQLLKNTQNVVDRLEQGLPFEPFSIIVESPQLARLIDEASQTMELLPFGSDAIIHKHMLRDRSDILLERHNSVEKRKKLNEEKKKGRRR</sequence>
<evidence type="ECO:0000313" key="2">
    <source>
        <dbReference type="Proteomes" id="UP001596109"/>
    </source>
</evidence>
<dbReference type="Gene3D" id="1.10.3450.10">
    <property type="entry name" value="TTHA0068-like"/>
    <property type="match status" value="1"/>
</dbReference>
<protein>
    <submittedName>
        <fullName evidence="1">DUF309 domain-containing protein</fullName>
    </submittedName>
</protein>
<dbReference type="Proteomes" id="UP001596109">
    <property type="component" value="Unassembled WGS sequence"/>
</dbReference>
<evidence type="ECO:0000313" key="1">
    <source>
        <dbReference type="EMBL" id="MFC5588294.1"/>
    </source>
</evidence>
<reference evidence="2" key="1">
    <citation type="journal article" date="2019" name="Int. J. Syst. Evol. Microbiol.">
        <title>The Global Catalogue of Microorganisms (GCM) 10K type strain sequencing project: providing services to taxonomists for standard genome sequencing and annotation.</title>
        <authorList>
            <consortium name="The Broad Institute Genomics Platform"/>
            <consortium name="The Broad Institute Genome Sequencing Center for Infectious Disease"/>
            <person name="Wu L."/>
            <person name="Ma J."/>
        </authorList>
    </citation>
    <scope>NUCLEOTIDE SEQUENCE [LARGE SCALE GENOMIC DNA]</scope>
    <source>
        <strain evidence="2">CGMCC 4.1434</strain>
    </source>
</reference>
<dbReference type="EMBL" id="JBHSNO010000005">
    <property type="protein sequence ID" value="MFC5588294.1"/>
    <property type="molecule type" value="Genomic_DNA"/>
</dbReference>
<dbReference type="PANTHER" id="PTHR34796">
    <property type="entry name" value="EXPRESSED PROTEIN"/>
    <property type="match status" value="1"/>
</dbReference>
<organism evidence="1 2">
    <name type="scientific">Sporosarcina soli</name>
    <dbReference type="NCBI Taxonomy" id="334736"/>
    <lineage>
        <taxon>Bacteria</taxon>
        <taxon>Bacillati</taxon>
        <taxon>Bacillota</taxon>
        <taxon>Bacilli</taxon>
        <taxon>Bacillales</taxon>
        <taxon>Caryophanaceae</taxon>
        <taxon>Sporosarcina</taxon>
    </lineage>
</organism>
<dbReference type="PANTHER" id="PTHR34796:SF1">
    <property type="entry name" value="EXPRESSED PROTEIN"/>
    <property type="match status" value="1"/>
</dbReference>
<dbReference type="InterPro" id="IPR023203">
    <property type="entry name" value="TTHA0068_sf"/>
</dbReference>